<evidence type="ECO:0000256" key="9">
    <source>
        <dbReference type="SAM" id="MobiDB-lite"/>
    </source>
</evidence>
<dbReference type="FunFam" id="3.30.2410.10:FF:000001">
    <property type="entry name" value="E3 ubiquitin-protein ligase NEDD4-like"/>
    <property type="match status" value="1"/>
</dbReference>
<feature type="region of interest" description="Disordered" evidence="9">
    <location>
        <begin position="1343"/>
        <end position="1416"/>
    </location>
</feature>
<evidence type="ECO:0000259" key="10">
    <source>
        <dbReference type="PROSITE" id="PS50030"/>
    </source>
</evidence>
<keyword evidence="5" id="KW-0677">Repeat</keyword>
<evidence type="ECO:0000313" key="12">
    <source>
        <dbReference type="EMBL" id="KDQ28155.1"/>
    </source>
</evidence>
<feature type="region of interest" description="Disordered" evidence="9">
    <location>
        <begin position="2247"/>
        <end position="2267"/>
    </location>
</feature>
<accession>A0A067NMB1</accession>
<feature type="region of interest" description="Disordered" evidence="9">
    <location>
        <begin position="2913"/>
        <end position="2987"/>
    </location>
</feature>
<gene>
    <name evidence="12" type="ORF">PLEOSDRAFT_176268</name>
</gene>
<dbReference type="FunFam" id="3.30.2160.10:FF:000001">
    <property type="entry name" value="E3 ubiquitin-protein ligase NEDD4-like"/>
    <property type="match status" value="1"/>
</dbReference>
<feature type="compositionally biased region" description="Acidic residues" evidence="9">
    <location>
        <begin position="2122"/>
        <end position="2159"/>
    </location>
</feature>
<evidence type="ECO:0000256" key="7">
    <source>
        <dbReference type="ARBA" id="ARBA00034494"/>
    </source>
</evidence>
<dbReference type="PROSITE" id="PS50030">
    <property type="entry name" value="UBA"/>
    <property type="match status" value="1"/>
</dbReference>
<evidence type="ECO:0000256" key="5">
    <source>
        <dbReference type="ARBA" id="ARBA00022737"/>
    </source>
</evidence>
<dbReference type="SUPFAM" id="SSF56204">
    <property type="entry name" value="Hect, E3 ligase catalytic domain"/>
    <property type="match status" value="1"/>
</dbReference>
<dbReference type="InterPro" id="IPR011032">
    <property type="entry name" value="GroES-like_sf"/>
</dbReference>
<dbReference type="Proteomes" id="UP000027073">
    <property type="component" value="Unassembled WGS sequence"/>
</dbReference>
<comment type="similarity">
    <text evidence="7">Belongs to the UPL family. TOM1/PTR1 subfamily.</text>
</comment>
<reference evidence="13" key="1">
    <citation type="journal article" date="2014" name="Proc. Natl. Acad. Sci. U.S.A.">
        <title>Extensive sampling of basidiomycete genomes demonstrates inadequacy of the white-rot/brown-rot paradigm for wood decay fungi.</title>
        <authorList>
            <person name="Riley R."/>
            <person name="Salamov A.A."/>
            <person name="Brown D.W."/>
            <person name="Nagy L.G."/>
            <person name="Floudas D."/>
            <person name="Held B.W."/>
            <person name="Levasseur A."/>
            <person name="Lombard V."/>
            <person name="Morin E."/>
            <person name="Otillar R."/>
            <person name="Lindquist E.A."/>
            <person name="Sun H."/>
            <person name="LaButti K.M."/>
            <person name="Schmutz J."/>
            <person name="Jabbour D."/>
            <person name="Luo H."/>
            <person name="Baker S.E."/>
            <person name="Pisabarro A.G."/>
            <person name="Walton J.D."/>
            <person name="Blanchette R.A."/>
            <person name="Henrissat B."/>
            <person name="Martin F."/>
            <person name="Cullen D."/>
            <person name="Hibbett D.S."/>
            <person name="Grigoriev I.V."/>
        </authorList>
    </citation>
    <scope>NUCLEOTIDE SEQUENCE [LARGE SCALE GENOMIC DNA]</scope>
    <source>
        <strain evidence="13">PC15</strain>
    </source>
</reference>
<dbReference type="HOGENOM" id="CLU_000215_0_1_1"/>
<dbReference type="InterPro" id="IPR015940">
    <property type="entry name" value="UBA"/>
</dbReference>
<dbReference type="OrthoDB" id="8068875at2759"/>
<dbReference type="FunFam" id="3.90.1750.10:FF:000003">
    <property type="entry name" value="E3 ubiquitin-protein ligase UPL1"/>
    <property type="match status" value="1"/>
</dbReference>
<dbReference type="SMART" id="SM00829">
    <property type="entry name" value="PKS_ER"/>
    <property type="match status" value="1"/>
</dbReference>
<dbReference type="InParanoid" id="A0A067NMB1"/>
<feature type="compositionally biased region" description="Polar residues" evidence="9">
    <location>
        <begin position="1718"/>
        <end position="1728"/>
    </location>
</feature>
<feature type="region of interest" description="Disordered" evidence="9">
    <location>
        <begin position="2076"/>
        <end position="2201"/>
    </location>
</feature>
<dbReference type="InterPro" id="IPR011989">
    <property type="entry name" value="ARM-like"/>
</dbReference>
<dbReference type="Pfam" id="PF14377">
    <property type="entry name" value="UBM"/>
    <property type="match status" value="3"/>
</dbReference>
<dbReference type="Pfam" id="PF08240">
    <property type="entry name" value="ADH_N"/>
    <property type="match status" value="1"/>
</dbReference>
<evidence type="ECO:0000256" key="3">
    <source>
        <dbReference type="ARBA" id="ARBA00012485"/>
    </source>
</evidence>
<dbReference type="Pfam" id="PF06025">
    <property type="entry name" value="DUF913"/>
    <property type="match status" value="1"/>
</dbReference>
<dbReference type="Pfam" id="PF22562">
    <property type="entry name" value="UBA_7"/>
    <property type="match status" value="1"/>
</dbReference>
<feature type="compositionally biased region" description="Acidic residues" evidence="9">
    <location>
        <begin position="2076"/>
        <end position="2114"/>
    </location>
</feature>
<dbReference type="InterPro" id="IPR016024">
    <property type="entry name" value="ARM-type_fold"/>
</dbReference>
<dbReference type="PANTHER" id="PTHR11254">
    <property type="entry name" value="HECT DOMAIN UBIQUITIN-PROTEIN LIGASE"/>
    <property type="match status" value="1"/>
</dbReference>
<feature type="region of interest" description="Disordered" evidence="9">
    <location>
        <begin position="2681"/>
        <end position="2707"/>
    </location>
</feature>
<comment type="catalytic activity">
    <reaction evidence="1">
        <text>S-ubiquitinyl-[E2 ubiquitin-conjugating enzyme]-L-cysteine + [acceptor protein]-L-lysine = [E2 ubiquitin-conjugating enzyme]-L-cysteine + N(6)-ubiquitinyl-[acceptor protein]-L-lysine.</text>
        <dbReference type="EC" id="2.3.2.26"/>
    </reaction>
</comment>
<dbReference type="Gene3D" id="3.40.50.720">
    <property type="entry name" value="NAD(P)-binding Rossmann-like Domain"/>
    <property type="match status" value="1"/>
</dbReference>
<dbReference type="CDD" id="cd08241">
    <property type="entry name" value="QOR1"/>
    <property type="match status" value="1"/>
</dbReference>
<dbReference type="InterPro" id="IPR013149">
    <property type="entry name" value="ADH-like_C"/>
</dbReference>
<dbReference type="Pfam" id="PF00632">
    <property type="entry name" value="HECT"/>
    <property type="match status" value="1"/>
</dbReference>
<dbReference type="GO" id="GO:0016491">
    <property type="term" value="F:oxidoreductase activity"/>
    <property type="evidence" value="ECO:0007669"/>
    <property type="project" value="InterPro"/>
</dbReference>
<feature type="compositionally biased region" description="Basic and acidic residues" evidence="9">
    <location>
        <begin position="781"/>
        <end position="792"/>
    </location>
</feature>
<dbReference type="VEuPathDB" id="FungiDB:PLEOSDRAFT_176268"/>
<keyword evidence="6 8" id="KW-0833">Ubl conjugation pathway</keyword>
<dbReference type="GO" id="GO:0061630">
    <property type="term" value="F:ubiquitin protein ligase activity"/>
    <property type="evidence" value="ECO:0007669"/>
    <property type="project" value="UniProtKB-EC"/>
</dbReference>
<feature type="compositionally biased region" description="Polar residues" evidence="9">
    <location>
        <begin position="2508"/>
        <end position="2524"/>
    </location>
</feature>
<dbReference type="Gene3D" id="3.30.2410.10">
    <property type="entry name" value="Hect, E3 ligase catalytic domain"/>
    <property type="match status" value="1"/>
</dbReference>
<dbReference type="GO" id="GO:0000209">
    <property type="term" value="P:protein polyubiquitination"/>
    <property type="evidence" value="ECO:0007669"/>
    <property type="project" value="TreeGrafter"/>
</dbReference>
<protein>
    <recommendedName>
        <fullName evidence="3">HECT-type E3 ubiquitin transferase</fullName>
        <ecNumber evidence="3">2.3.2.26</ecNumber>
    </recommendedName>
</protein>
<feature type="compositionally biased region" description="Pro residues" evidence="9">
    <location>
        <begin position="1346"/>
        <end position="1358"/>
    </location>
</feature>
<feature type="region of interest" description="Disordered" evidence="9">
    <location>
        <begin position="1774"/>
        <end position="1794"/>
    </location>
</feature>
<dbReference type="Pfam" id="PF00107">
    <property type="entry name" value="ADH_zinc_N"/>
    <property type="match status" value="1"/>
</dbReference>
<keyword evidence="4" id="KW-0808">Transferase</keyword>
<feature type="region of interest" description="Disordered" evidence="9">
    <location>
        <begin position="1716"/>
        <end position="1751"/>
    </location>
</feature>
<dbReference type="PROSITE" id="PS50237">
    <property type="entry name" value="HECT"/>
    <property type="match status" value="1"/>
</dbReference>
<dbReference type="InterPro" id="IPR000569">
    <property type="entry name" value="HECT_dom"/>
</dbReference>
<feature type="compositionally biased region" description="Acidic residues" evidence="9">
    <location>
        <begin position="2029"/>
        <end position="2044"/>
    </location>
</feature>
<dbReference type="CDD" id="cd00078">
    <property type="entry name" value="HECTc"/>
    <property type="match status" value="1"/>
</dbReference>
<dbReference type="Pfam" id="PF06012">
    <property type="entry name" value="DUF908"/>
    <property type="match status" value="1"/>
</dbReference>
<dbReference type="Gene3D" id="1.10.8.10">
    <property type="entry name" value="DNA helicase RuvA subunit, C-terminal domain"/>
    <property type="match status" value="1"/>
</dbReference>
<sequence>MLLRGPLCAVGTADELPAPLPRLRPVSTVSFSDILVQLIANFILVPRLVAGNEDSPQIQALRATRTRNEDLAQVLSEITTWKWPRSDLNAWIKVLNKFDSILEDIVAGYTVNDLQLDSFSPASKRLLSEVLRFERLLLENSTNRKLFSSYDRLNQLLCMEDLDILILALNLLLRPAQQYSNQPSVIQALNISTPRLQSLCKRWPQLRDFGVSLVDLVSPSGNAAIDSLPREAGRVNFSFYRTAAPTSADQDKKMETDAAPNRGPTVVQIDEQTVESKPVMHILKEAVETYSIPEKEKFELMCRIRAAKALVKGNSVEREKYVTVRLLAIAIFGHTHPEAQAASSLFLYEPDVVNHVAELLQVDKDVPIAVQTAAIAALDALARYRSKAQEILAAVNAGVNHGILLALVRKTVADVTNADSTIPHSFIEALLSFITYIATHLAGGSMVVGAGLVPLLIQMIENKLPNRLPMVSKTMQLVDNVLYNFANAFQVFCAARGVEALVERIKFEIDLDIAEFGSGPGVRDSSGLCGDLPVSRAAILKHTLRSMHRMMQSSGTGEGLRGLIDSSILTSIKNIIEYRGLFGPSVLPVAINIMATFIHNEPTSLPTIQESGLPETFYRAIEAGVEPAIDVIQAIPNAIGALCLNEEGQQQLSSRPSIIPSIFSIFTSERHLKVLLDKENAVLTGTSMDELIRHHPSLKGLIFESIKVVMTKIEDMGAAWKAEGDLVKWYALLPKEAEIEEVEMTEGETPVAVASEEDVNMDDSPEASPRVTEAIVEEPGEEVKELSDESSRRSHDNNIVSYIDVVNRFLEGLFQHIPHCRDFVTLVGGIERLGRFTSLPCLPYDFGNSVASDSMVQVMRTLAEVATNETLAYLMKLVKSSLDETKEFWETVGGQSKLLPLLEFAEEQREEKNRIFRSFITLHIRITLLSDVFATAGYSHGRGAISLLQTLMGDQGPEIVPDLGALHRATLCENLLFKTELKTQGIEGLNTPNASTPLGSPIQGPSALPPAGGTATTNGVGPSSSDGTPPEGSTPADQSRSKDNIRENNAAALKHLSHGIPASLAPFFQALVKMFHARRNPDPAQKKQIAQSSKVLADVLLKHISQREIGSNAVTYSYNSLILGLMTTLLVDERTSTINLHTVPLHAFYNVGGFDSVSEVCRAFMASIATLSDIKAEDRTEDEKQELIHAYGGLKIALHLIYPIISSKPIFESGQTMLVTTPDKKDTDPDYFEPHNFLVKLRLAVVSLLSDIWTSEWLIQAPLPVTKSVVQTVLELINADNEDVKSKTMVEQILGNVGGIPRATPDDNRINQLVDMGFPRSAALSALMRTHNNVNAATELLLSHPVPFPPDPVPVEPEPPSDDDEVIEDAPSADNSDDIAPPQDESAAGAEEVAPPVVSQPPAKSSEELRKELEEARTPLRESLAVRALRIVDDHPQLIFDLHTAFIRPSNDLQKQSVRSLVDDVASLSPSAYDVSEQSLANRCQLLAWVMWDNPSSLGQDLRASLLEKLLALLLSSPAGGDTNQPALPKWLAAHLLCVEALLTLAEEPRSITLPKKDDPVVPEDLYSGPPLTDARNVIFEFSLRILAIANLPTNELISILRLFVILTRNPSTSTLFVKRNGINMLLARMKAGIEQSCASYIAIILRHVVEDESTIQQIMNNNIKRYFTQPRPIVEISNYVRQCTPLALRDPQAFIKSTASLCVLNHPYAMPHIGLKTNVSPSKTSPHSPEGDNTVMQVDSPPEGPSSAARGNETVEAAVHAIIIELLRSGNHQSELSEPAGDQVARSEESITSDQKLERSHHQCFLMQCLTELLFSYESCKVAFLSYSTKKRVQTPSKDSTKHRSPALNFLLFELIPTSSLDPPTTDEGRVRVTVCNWAMSVVVALCVDTSSLSEAKDVSPDLVSVRKFVLDAISRAIKDSSSADSPESRYGRLLSLADLCYRLLTVKFNSNPRRQGEETSTHIAKIMLEKNFVAILTNAISEVDLNYPNVRSLVAAILKPLELLTKIAIKMSRTSPRTKEFPTGNVDSDDSYISDEGEDAEGGETREETPNLYRTSALGMYGGEMEDVHFDGEDAMDDEDEEDDEDVEMDYGEETGSEDTSNTDDEDEDELENATHESGEGWEDEEDEDDLVENDDDNDDDGDDGDEDDVDDEENIEGDPMWPNQASASADIGGEEGDDDDGDGVPIPIMHEPEDEPDMMSEDGEFEELIMRSGGELPQGFIPFMDSGGGARDEFAIFGTRRRVTADGSQASGHQASSNDPRNARQHRVIATSSGDILHTIQGLLGDDALQLIQHVMTQDRGGAAAETIRLDVPAGTMLNIDRVPSYGTRRPQLSIGIRLERHPRQESRPQNTTLQPLLTIQRWAEEVKMIHGESAAERVLRLSNHVILALLPAAIEAAAQAKLKEEEARAKAEAEAEKARAAEKANLEAQEKARLEAEEQKERERAEEEERAKEKESETDKGKEKEGMEVEVEVDTKEDKGQERPEAETEAGTHEESPDLATPSGHISSTVAPEAGSSSSLMPDAEMSDTTAPEASGAPQRVTVMIHGSAVDITDTGIDPTFLEALPDDMREEVLNQHVRDQRAARVERPPDSQISSEFLDALPPEIRAEIIQQERVEQARRRAEQAAPNQGPADIDPASFIASLDPHLREVVLLDQEDGFLQTLPSHILAEAGAYQEGRLNPPHRHPPIRPTSNRPDPGPLRKPVTHHDAIQLLEKSGLATLVRLLFFPQVLKKNLLFKVLVNLCENVKTRTELFNILLGILQDGTGDLAAVDKSFAQMSVKATKSPTPKSAGKQRVGPEYTTPFAHSNPQNDPAPELIAQRCLEGLSYIVTANETSSLFFLTESELPAGLRKAATRKGKGKEKLAPQTHFPVVLLLGLLDRQSLLKMPSIMESVVSLLATVTRPLATLKESPTPPESKVPAELPTSSNLDSSSTQPSSAPETASSPPATTATEQPADGSTSQEASTHPTPDADKSGEKAVLTKPPTIPHAVLRLIVNILTTGECSGRTFQQSLALIQHLSYIPDARDVIANELKSKAQEFGLGLHPDLEELSNILGKSDNDVQVSAVASRFSAPSSIQANLLRVLKTIDYMYTPRSSTESQASSDAEKVQAIYESFHFTSLWSRLSDCLKIVEEKPETEHIATILLPLIEALMVVCKHVGTSTSQIPRTLRATSVPKSPIVKDSTEDLFVTFTDTHRKLLNIMVRNNPSLMSGSFSLLVNNPRVLDFDNKRNYFNQQLHRRPHAREHHGTLQLSVRRARVFEDSFQYLQRKSGDQIKYGKLSVRFYDEEGVDAGGVTREWFQILARQMFDPNNALFQPCAADRLTYQPNKNSWVNPEHLSFFKFVGRIIGKAIYDGRLLDAYFARSLYRQILGKPVDYKDVEWVDPEYYNSLCWILENDPTPLELTFSVEADEFGVNRIIPLKEGGETIPVTLENRREFVQLSAQYRLYSSIREQIENLLAGFYEIIPKDLITIFNEQELELLISGTPDIDVDEWRAATEYNGYTSSDPAIVWWWRALKSFNREERAKVLSFATGTSRVPLGGFVELQGVQGTQRFCIHRAYGEPDRLPQAHTCFNQVDLPQYSSYEMLRQQLLLAITEGGEGFAFITLTPNYPEPSKVGDDEVLVDIYSSGVNFFDILQSQGKYQNQPALPFILGSEFAGRIAKNSPIPKGSSFKPGDRVFGAAQGAYSEKAVVKAKSLLPLPDALTYDQGAGLFVTWPTSYEALVGRAQVKPGEWVLVTAAAGGVGIAAVQIAKGLGAKVIAAAGSKDKLDVAVKYGGADYAVDYTQKDWNQQVLKITGGKGVDVIYDPVGLIRDSLKCIAWKGRALVIGFAGGEIEKIPMNLVLLKNISIVGLHWGAYTLKEPAHIPSVWKGLLDLLASGIVKPVIYSEVYPLERLGEALGALERRETWGKVIIRIQEEKEKPKL</sequence>
<dbReference type="InterPro" id="IPR010314">
    <property type="entry name" value="E3_Ub_ligase_DUF913"/>
</dbReference>
<dbReference type="Gene3D" id="3.30.2160.10">
    <property type="entry name" value="Hect, E3 ligase catalytic domain"/>
    <property type="match status" value="1"/>
</dbReference>
<dbReference type="GO" id="GO:0008270">
    <property type="term" value="F:zinc ion binding"/>
    <property type="evidence" value="ECO:0007669"/>
    <property type="project" value="InterPro"/>
</dbReference>
<dbReference type="EC" id="2.3.2.26" evidence="3"/>
<dbReference type="SUPFAM" id="SSF46934">
    <property type="entry name" value="UBA-like"/>
    <property type="match status" value="1"/>
</dbReference>
<evidence type="ECO:0000256" key="1">
    <source>
        <dbReference type="ARBA" id="ARBA00000885"/>
    </source>
</evidence>
<feature type="compositionally biased region" description="Acidic residues" evidence="9">
    <location>
        <begin position="1359"/>
        <end position="1368"/>
    </location>
</feature>
<dbReference type="InterPro" id="IPR010309">
    <property type="entry name" value="E3_Ub_ligase_DUF908"/>
</dbReference>
<feature type="compositionally biased region" description="Polar residues" evidence="9">
    <location>
        <begin position="2962"/>
        <end position="2973"/>
    </location>
</feature>
<dbReference type="GO" id="GO:0005634">
    <property type="term" value="C:nucleus"/>
    <property type="evidence" value="ECO:0007669"/>
    <property type="project" value="TreeGrafter"/>
</dbReference>
<dbReference type="SMART" id="SM00119">
    <property type="entry name" value="HECTc"/>
    <property type="match status" value="1"/>
</dbReference>
<dbReference type="UniPathway" id="UPA00143"/>
<dbReference type="Gene3D" id="1.25.10.10">
    <property type="entry name" value="Leucine-rich Repeat Variant"/>
    <property type="match status" value="1"/>
</dbReference>
<dbReference type="PROSITE" id="PS01162">
    <property type="entry name" value="QOR_ZETA_CRYSTAL"/>
    <property type="match status" value="1"/>
</dbReference>
<dbReference type="CDD" id="cd14297">
    <property type="entry name" value="UBA2_spUBP14_like"/>
    <property type="match status" value="1"/>
</dbReference>
<feature type="region of interest" description="Disordered" evidence="9">
    <location>
        <begin position="2017"/>
        <end position="2055"/>
    </location>
</feature>
<evidence type="ECO:0000256" key="8">
    <source>
        <dbReference type="PROSITE-ProRule" id="PRU00104"/>
    </source>
</evidence>
<evidence type="ECO:0000313" key="13">
    <source>
        <dbReference type="Proteomes" id="UP000027073"/>
    </source>
</evidence>
<dbReference type="GO" id="GO:0006511">
    <property type="term" value="P:ubiquitin-dependent protein catabolic process"/>
    <property type="evidence" value="ECO:0007669"/>
    <property type="project" value="TreeGrafter"/>
</dbReference>
<feature type="compositionally biased region" description="Polar residues" evidence="9">
    <location>
        <begin position="2249"/>
        <end position="2263"/>
    </location>
</feature>
<evidence type="ECO:0000259" key="11">
    <source>
        <dbReference type="PROSITE" id="PS50237"/>
    </source>
</evidence>
<dbReference type="InterPro" id="IPR002364">
    <property type="entry name" value="Quin_OxRdtase/zeta-crystal_CS"/>
</dbReference>
<dbReference type="Gene3D" id="3.90.1750.10">
    <property type="entry name" value="Hect, E3 ligase catalytic domains"/>
    <property type="match status" value="1"/>
</dbReference>
<dbReference type="InterPro" id="IPR035983">
    <property type="entry name" value="Hect_E3_ubiquitin_ligase"/>
</dbReference>
<dbReference type="GO" id="GO:0005737">
    <property type="term" value="C:cytoplasm"/>
    <property type="evidence" value="ECO:0007669"/>
    <property type="project" value="TreeGrafter"/>
</dbReference>
<feature type="compositionally biased region" description="Polar residues" evidence="9">
    <location>
        <begin position="1014"/>
        <end position="1027"/>
    </location>
</feature>
<dbReference type="InterPro" id="IPR009060">
    <property type="entry name" value="UBA-like_sf"/>
</dbReference>
<dbReference type="SUPFAM" id="SSF48371">
    <property type="entry name" value="ARM repeat"/>
    <property type="match status" value="1"/>
</dbReference>
<feature type="region of interest" description="Disordered" evidence="9">
    <location>
        <begin position="988"/>
        <end position="1042"/>
    </location>
</feature>
<dbReference type="SUPFAM" id="SSF51735">
    <property type="entry name" value="NAD(P)-binding Rossmann-fold domains"/>
    <property type="match status" value="1"/>
</dbReference>
<dbReference type="InterPro" id="IPR050409">
    <property type="entry name" value="E3_ubiq-protein_ligase"/>
</dbReference>
<dbReference type="Gene3D" id="3.90.180.10">
    <property type="entry name" value="Medium-chain alcohol dehydrogenases, catalytic domain"/>
    <property type="match status" value="1"/>
</dbReference>
<feature type="compositionally biased region" description="Acidic residues" evidence="9">
    <location>
        <begin position="2175"/>
        <end position="2185"/>
    </location>
</feature>
<feature type="compositionally biased region" description="Basic and acidic residues" evidence="9">
    <location>
        <begin position="2417"/>
        <end position="2500"/>
    </location>
</feature>
<dbReference type="FunCoup" id="A0A067NMB1">
    <property type="interactions" value="738"/>
</dbReference>
<dbReference type="InterPro" id="IPR020843">
    <property type="entry name" value="ER"/>
</dbReference>
<dbReference type="InterPro" id="IPR036291">
    <property type="entry name" value="NAD(P)-bd_dom_sf"/>
</dbReference>
<feature type="region of interest" description="Disordered" evidence="9">
    <location>
        <begin position="2417"/>
        <end position="2541"/>
    </location>
</feature>
<comment type="pathway">
    <text evidence="2">Protein modification; protein ubiquitination.</text>
</comment>
<name>A0A067NMB1_PLEO1</name>
<feature type="compositionally biased region" description="Low complexity" evidence="9">
    <location>
        <begin position="2936"/>
        <end position="2961"/>
    </location>
</feature>
<feature type="active site" description="Glycyl thioester intermediate" evidence="8">
    <location>
        <position position="3579"/>
    </location>
</feature>
<feature type="compositionally biased region" description="Basic and acidic residues" evidence="9">
    <location>
        <begin position="1405"/>
        <end position="1416"/>
    </location>
</feature>
<dbReference type="EMBL" id="KL198008">
    <property type="protein sequence ID" value="KDQ28155.1"/>
    <property type="molecule type" value="Genomic_DNA"/>
</dbReference>
<dbReference type="PANTHER" id="PTHR11254:SF67">
    <property type="entry name" value="E3 UBIQUITIN-PROTEIN LIGASE HUWE1"/>
    <property type="match status" value="1"/>
</dbReference>
<feature type="domain" description="HECT" evidence="11">
    <location>
        <begin position="3277"/>
        <end position="3612"/>
    </location>
</feature>
<organism evidence="12 13">
    <name type="scientific">Pleurotus ostreatus (strain PC15)</name>
    <name type="common">Oyster mushroom</name>
    <dbReference type="NCBI Taxonomy" id="1137138"/>
    <lineage>
        <taxon>Eukaryota</taxon>
        <taxon>Fungi</taxon>
        <taxon>Dikarya</taxon>
        <taxon>Basidiomycota</taxon>
        <taxon>Agaricomycotina</taxon>
        <taxon>Agaricomycetes</taxon>
        <taxon>Agaricomycetidae</taxon>
        <taxon>Agaricales</taxon>
        <taxon>Pleurotineae</taxon>
        <taxon>Pleurotaceae</taxon>
        <taxon>Pleurotus</taxon>
    </lineage>
</organism>
<proteinExistence type="inferred from homology"/>
<evidence type="ECO:0000256" key="4">
    <source>
        <dbReference type="ARBA" id="ARBA00022679"/>
    </source>
</evidence>
<evidence type="ECO:0000256" key="2">
    <source>
        <dbReference type="ARBA" id="ARBA00004906"/>
    </source>
</evidence>
<evidence type="ECO:0000256" key="6">
    <source>
        <dbReference type="ARBA" id="ARBA00022786"/>
    </source>
</evidence>
<feature type="region of interest" description="Disordered" evidence="9">
    <location>
        <begin position="758"/>
        <end position="792"/>
    </location>
</feature>
<dbReference type="SMART" id="SM00165">
    <property type="entry name" value="UBA"/>
    <property type="match status" value="1"/>
</dbReference>
<dbReference type="InterPro" id="IPR025527">
    <property type="entry name" value="HUWE1/Rev1_UBM"/>
</dbReference>
<feature type="compositionally biased region" description="Low complexity" evidence="9">
    <location>
        <begin position="1385"/>
        <end position="1397"/>
    </location>
</feature>
<feature type="domain" description="UBA" evidence="10">
    <location>
        <begin position="1304"/>
        <end position="1344"/>
    </location>
</feature>
<dbReference type="STRING" id="1137138.A0A067NMB1"/>
<dbReference type="SUPFAM" id="SSF50129">
    <property type="entry name" value="GroES-like"/>
    <property type="match status" value="1"/>
</dbReference>
<dbReference type="InterPro" id="IPR013154">
    <property type="entry name" value="ADH-like_N"/>
</dbReference>